<dbReference type="InterPro" id="IPR000719">
    <property type="entry name" value="Prot_kinase_dom"/>
</dbReference>
<reference evidence="2" key="1">
    <citation type="submission" date="2022-07" db="EMBL/GenBank/DDBJ databases">
        <title>Fungi with potential for degradation of polypropylene.</title>
        <authorList>
            <person name="Gostincar C."/>
        </authorList>
    </citation>
    <scope>NUCLEOTIDE SEQUENCE</scope>
    <source>
        <strain evidence="2">EXF-13308</strain>
    </source>
</reference>
<dbReference type="GO" id="GO:0005524">
    <property type="term" value="F:ATP binding"/>
    <property type="evidence" value="ECO:0007669"/>
    <property type="project" value="InterPro"/>
</dbReference>
<keyword evidence="2" id="KW-0723">Serine/threonine-protein kinase</keyword>
<dbReference type="InterPro" id="IPR011009">
    <property type="entry name" value="Kinase-like_dom_sf"/>
</dbReference>
<evidence type="ECO:0000313" key="2">
    <source>
        <dbReference type="EMBL" id="KAJ9156636.1"/>
    </source>
</evidence>
<accession>A0AA38VPX2</accession>
<dbReference type="PROSITE" id="PS50011">
    <property type="entry name" value="PROTEIN_KINASE_DOM"/>
    <property type="match status" value="1"/>
</dbReference>
<sequence length="231" mass="26741">MSLALRLEQVLRGRLGTYTTFKKIQETVWFVNHVGEVVVVRSVGGHPREENERDLLKRFQDQTSNIRPLIDEIEDPTELDTIVLRHLDDHLPQASIEMTLNGKEIKYVLKAVLKTLSGLNEDSYIYTDTFVNHGDGEDDIRFSDIQRGDFGDAYSQDSKWAKSGTPIDSPIWNNPEVLIDLPYNTTTDIWSFGTLIYGANFNIFRRKEARYDDEIYPFEVELFEDQRFLGD</sequence>
<keyword evidence="2" id="KW-0808">Transferase</keyword>
<dbReference type="Proteomes" id="UP001174694">
    <property type="component" value="Unassembled WGS sequence"/>
</dbReference>
<dbReference type="SMART" id="SM00220">
    <property type="entry name" value="S_TKc"/>
    <property type="match status" value="1"/>
</dbReference>
<protein>
    <submittedName>
        <fullName evidence="2">Serine/threonine protein kinase</fullName>
    </submittedName>
</protein>
<name>A0AA38VPX2_9PEZI</name>
<dbReference type="EMBL" id="JANBVO010000002">
    <property type="protein sequence ID" value="KAJ9156636.1"/>
    <property type="molecule type" value="Genomic_DNA"/>
</dbReference>
<evidence type="ECO:0000313" key="3">
    <source>
        <dbReference type="Proteomes" id="UP001174694"/>
    </source>
</evidence>
<dbReference type="SUPFAM" id="SSF56112">
    <property type="entry name" value="Protein kinase-like (PK-like)"/>
    <property type="match status" value="1"/>
</dbReference>
<evidence type="ECO:0000259" key="1">
    <source>
        <dbReference type="PROSITE" id="PS50011"/>
    </source>
</evidence>
<keyword evidence="2" id="KW-0418">Kinase</keyword>
<gene>
    <name evidence="2" type="ORF">NKR23_g938</name>
</gene>
<comment type="caution">
    <text evidence="2">The sequence shown here is derived from an EMBL/GenBank/DDBJ whole genome shotgun (WGS) entry which is preliminary data.</text>
</comment>
<proteinExistence type="predicted"/>
<dbReference type="Gene3D" id="3.30.200.20">
    <property type="entry name" value="Phosphorylase Kinase, domain 1"/>
    <property type="match status" value="1"/>
</dbReference>
<dbReference type="Gene3D" id="1.10.510.10">
    <property type="entry name" value="Transferase(Phosphotransferase) domain 1"/>
    <property type="match status" value="1"/>
</dbReference>
<feature type="domain" description="Protein kinase" evidence="1">
    <location>
        <begin position="4"/>
        <end position="231"/>
    </location>
</feature>
<keyword evidence="3" id="KW-1185">Reference proteome</keyword>
<dbReference type="AlphaFoldDB" id="A0AA38VPX2"/>
<dbReference type="GO" id="GO:0004674">
    <property type="term" value="F:protein serine/threonine kinase activity"/>
    <property type="evidence" value="ECO:0007669"/>
    <property type="project" value="UniProtKB-KW"/>
</dbReference>
<organism evidence="2 3">
    <name type="scientific">Pleurostoma richardsiae</name>
    <dbReference type="NCBI Taxonomy" id="41990"/>
    <lineage>
        <taxon>Eukaryota</taxon>
        <taxon>Fungi</taxon>
        <taxon>Dikarya</taxon>
        <taxon>Ascomycota</taxon>
        <taxon>Pezizomycotina</taxon>
        <taxon>Sordariomycetes</taxon>
        <taxon>Sordariomycetidae</taxon>
        <taxon>Calosphaeriales</taxon>
        <taxon>Pleurostomataceae</taxon>
        <taxon>Pleurostoma</taxon>
    </lineage>
</organism>